<dbReference type="InterPro" id="IPR001841">
    <property type="entry name" value="Znf_RING"/>
</dbReference>
<dbReference type="GO" id="GO:0061630">
    <property type="term" value="F:ubiquitin protein ligase activity"/>
    <property type="evidence" value="ECO:0007669"/>
    <property type="project" value="UniProtKB-EC"/>
</dbReference>
<comment type="similarity">
    <text evidence="4">Belongs to the pex2/pex10/pex12 family.</text>
</comment>
<evidence type="ECO:0000256" key="7">
    <source>
        <dbReference type="ARBA" id="ARBA00022593"/>
    </source>
</evidence>
<organism evidence="23 24">
    <name type="scientific">Physocladia obscura</name>
    <dbReference type="NCBI Taxonomy" id="109957"/>
    <lineage>
        <taxon>Eukaryota</taxon>
        <taxon>Fungi</taxon>
        <taxon>Fungi incertae sedis</taxon>
        <taxon>Chytridiomycota</taxon>
        <taxon>Chytridiomycota incertae sedis</taxon>
        <taxon>Chytridiomycetes</taxon>
        <taxon>Chytridiales</taxon>
        <taxon>Chytriomycetaceae</taxon>
        <taxon>Physocladia</taxon>
    </lineage>
</organism>
<accession>A0AAD5SX82</accession>
<comment type="catalytic activity">
    <reaction evidence="1">
        <text>S-ubiquitinyl-[E2 ubiquitin-conjugating enzyme]-L-cysteine + [acceptor protein]-L-lysine = [E2 ubiquitin-conjugating enzyme]-L-cysteine + N(6)-ubiquitinyl-[acceptor protein]-L-lysine.</text>
        <dbReference type="EC" id="2.3.2.27"/>
    </reaction>
</comment>
<evidence type="ECO:0000256" key="17">
    <source>
        <dbReference type="ARBA" id="ARBA00023140"/>
    </source>
</evidence>
<gene>
    <name evidence="23" type="primary">PEX10</name>
    <name evidence="23" type="ORF">HK100_003170</name>
</gene>
<keyword evidence="24" id="KW-1185">Reference proteome</keyword>
<evidence type="ECO:0000256" key="2">
    <source>
        <dbReference type="ARBA" id="ARBA00004585"/>
    </source>
</evidence>
<evidence type="ECO:0000256" key="3">
    <source>
        <dbReference type="ARBA" id="ARBA00004906"/>
    </source>
</evidence>
<dbReference type="SUPFAM" id="SSF57756">
    <property type="entry name" value="Retrovirus zinc finger-like domains"/>
    <property type="match status" value="1"/>
</dbReference>
<keyword evidence="15" id="KW-1133">Transmembrane helix</keyword>
<sequence>MFPPAFAPDVLRSAHKDAEYRTYLSTKLLPAVYVFARIIGTPVHAVSSPKARARLATLADLIYFAVTTGAGVQTLGEEYAGIMQIDRRSKSVPRRMSQFALIAVHCASPYLGDWILQACKCGATFDARHQETDSIRSRLAHLLAHISRWTLSHERNIRTIVPLISSLHLAAFYLSGRVYEVSKRIMGRDYVLMRQLSQGEAENAGGYEILGVLILVRLVVHGLHAAYSAYSSFVDSDDNDDDDDSNEKSESAKRNTSINENKNPLDETQNDVVIEPVIGGSKKCILCLEDRVRSTSAPCGHLFCWQCIAEWCRNKGHNSKDCLVPRAPKQCFQCHGLDHLSRECPFKQQPQQQQHVTFQALAPQFSATVQNQYAQQQQQQDAIFMQPVQSLLPMHMPIQIPVGFGMGIPIMQMMPPIHAQQQPQQQQLNQIPLSKICFKCGRKSHLAKNCTANATPATTESMHESNNIPNYPGFQFDGDFNSAGGRQAGAMMFMMESIMCLRCGMMGHVARGCNNAQICWTCMTPGHVAKECPTNRRCFTCGDVGHGARSCKKKQMIENTNQTSIAADE</sequence>
<evidence type="ECO:0000256" key="8">
    <source>
        <dbReference type="ARBA" id="ARBA00022679"/>
    </source>
</evidence>
<dbReference type="Pfam" id="PF04757">
    <property type="entry name" value="Pex2_Pex12"/>
    <property type="match status" value="1"/>
</dbReference>
<keyword evidence="10" id="KW-0479">Metal-binding</keyword>
<reference evidence="23" key="1">
    <citation type="submission" date="2020-05" db="EMBL/GenBank/DDBJ databases">
        <title>Phylogenomic resolution of chytrid fungi.</title>
        <authorList>
            <person name="Stajich J.E."/>
            <person name="Amses K."/>
            <person name="Simmons R."/>
            <person name="Seto K."/>
            <person name="Myers J."/>
            <person name="Bonds A."/>
            <person name="Quandt C.A."/>
            <person name="Barry K."/>
            <person name="Liu P."/>
            <person name="Grigoriev I."/>
            <person name="Longcore J.E."/>
            <person name="James T.Y."/>
        </authorList>
    </citation>
    <scope>NUCLEOTIDE SEQUENCE</scope>
    <source>
        <strain evidence="23">JEL0513</strain>
    </source>
</reference>
<feature type="domain" description="RING-type" evidence="21">
    <location>
        <begin position="284"/>
        <end position="326"/>
    </location>
</feature>
<dbReference type="PROSITE" id="PS00518">
    <property type="entry name" value="ZF_RING_1"/>
    <property type="match status" value="1"/>
</dbReference>
<evidence type="ECO:0000256" key="11">
    <source>
        <dbReference type="ARBA" id="ARBA00022771"/>
    </source>
</evidence>
<evidence type="ECO:0000256" key="10">
    <source>
        <dbReference type="ARBA" id="ARBA00022723"/>
    </source>
</evidence>
<evidence type="ECO:0000256" key="15">
    <source>
        <dbReference type="ARBA" id="ARBA00022989"/>
    </source>
</evidence>
<evidence type="ECO:0000313" key="23">
    <source>
        <dbReference type="EMBL" id="KAJ3110046.1"/>
    </source>
</evidence>
<dbReference type="Proteomes" id="UP001211907">
    <property type="component" value="Unassembled WGS sequence"/>
</dbReference>
<keyword evidence="14" id="KW-0653">Protein transport</keyword>
<dbReference type="InterPro" id="IPR025654">
    <property type="entry name" value="PEX2/10"/>
</dbReference>
<dbReference type="SUPFAM" id="SSF57850">
    <property type="entry name" value="RING/U-box"/>
    <property type="match status" value="1"/>
</dbReference>
<dbReference type="GO" id="GO:0008270">
    <property type="term" value="F:zinc ion binding"/>
    <property type="evidence" value="ECO:0007669"/>
    <property type="project" value="UniProtKB-KW"/>
</dbReference>
<evidence type="ECO:0000256" key="6">
    <source>
        <dbReference type="ARBA" id="ARBA00022448"/>
    </source>
</evidence>
<evidence type="ECO:0000256" key="16">
    <source>
        <dbReference type="ARBA" id="ARBA00023136"/>
    </source>
</evidence>
<feature type="domain" description="CCHC-type" evidence="22">
    <location>
        <begin position="437"/>
        <end position="450"/>
    </location>
</feature>
<protein>
    <recommendedName>
        <fullName evidence="5">RING-type E3 ubiquitin transferase</fullName>
        <ecNumber evidence="5">2.3.2.27</ecNumber>
    </recommendedName>
    <alternativeName>
        <fullName evidence="18">Peroxin-10</fullName>
    </alternativeName>
</protein>
<feature type="region of interest" description="Disordered" evidence="20">
    <location>
        <begin position="236"/>
        <end position="266"/>
    </location>
</feature>
<keyword evidence="11 19" id="KW-0863">Zinc-finger</keyword>
<comment type="pathway">
    <text evidence="3">Protein modification; protein ubiquitination.</text>
</comment>
<feature type="domain" description="CCHC-type" evidence="22">
    <location>
        <begin position="519"/>
        <end position="533"/>
    </location>
</feature>
<feature type="domain" description="CCHC-type" evidence="22">
    <location>
        <begin position="500"/>
        <end position="513"/>
    </location>
</feature>
<feature type="compositionally biased region" description="Acidic residues" evidence="20">
    <location>
        <begin position="236"/>
        <end position="245"/>
    </location>
</feature>
<dbReference type="Gene3D" id="3.30.40.10">
    <property type="entry name" value="Zinc/RING finger domain, C3HC4 (zinc finger)"/>
    <property type="match status" value="1"/>
</dbReference>
<dbReference type="EMBL" id="JADGJH010001776">
    <property type="protein sequence ID" value="KAJ3110046.1"/>
    <property type="molecule type" value="Genomic_DNA"/>
</dbReference>
<evidence type="ECO:0000259" key="21">
    <source>
        <dbReference type="PROSITE" id="PS50089"/>
    </source>
</evidence>
<evidence type="ECO:0000256" key="19">
    <source>
        <dbReference type="PROSITE-ProRule" id="PRU00047"/>
    </source>
</evidence>
<keyword evidence="6" id="KW-0813">Transport</keyword>
<dbReference type="Gene3D" id="4.10.60.10">
    <property type="entry name" value="Zinc finger, CCHC-type"/>
    <property type="match status" value="2"/>
</dbReference>
<keyword evidence="9" id="KW-0812">Transmembrane</keyword>
<dbReference type="InterPro" id="IPR001878">
    <property type="entry name" value="Znf_CCHC"/>
</dbReference>
<keyword evidence="8" id="KW-0808">Transferase</keyword>
<evidence type="ECO:0000256" key="18">
    <source>
        <dbReference type="ARBA" id="ARBA00041230"/>
    </source>
</evidence>
<evidence type="ECO:0000256" key="4">
    <source>
        <dbReference type="ARBA" id="ARBA00008704"/>
    </source>
</evidence>
<dbReference type="PANTHER" id="PTHR23350:SF0">
    <property type="entry name" value="PEROXISOME BIOGENESIS FACTOR 10"/>
    <property type="match status" value="1"/>
</dbReference>
<feature type="domain" description="CCHC-type" evidence="22">
    <location>
        <begin position="536"/>
        <end position="553"/>
    </location>
</feature>
<dbReference type="InterPro" id="IPR036875">
    <property type="entry name" value="Znf_CCHC_sf"/>
</dbReference>
<dbReference type="PROSITE" id="PS50089">
    <property type="entry name" value="ZF_RING_2"/>
    <property type="match status" value="1"/>
</dbReference>
<dbReference type="GO" id="GO:0016567">
    <property type="term" value="P:protein ubiquitination"/>
    <property type="evidence" value="ECO:0007669"/>
    <property type="project" value="UniProtKB-ARBA"/>
</dbReference>
<evidence type="ECO:0000256" key="12">
    <source>
        <dbReference type="ARBA" id="ARBA00022786"/>
    </source>
</evidence>
<evidence type="ECO:0000259" key="22">
    <source>
        <dbReference type="PROSITE" id="PS50158"/>
    </source>
</evidence>
<evidence type="ECO:0000256" key="14">
    <source>
        <dbReference type="ARBA" id="ARBA00022927"/>
    </source>
</evidence>
<dbReference type="InterPro" id="IPR013083">
    <property type="entry name" value="Znf_RING/FYVE/PHD"/>
</dbReference>
<dbReference type="SMART" id="SM00184">
    <property type="entry name" value="RING"/>
    <property type="match status" value="1"/>
</dbReference>
<evidence type="ECO:0000256" key="5">
    <source>
        <dbReference type="ARBA" id="ARBA00012483"/>
    </source>
</evidence>
<keyword evidence="7" id="KW-0962">Peroxisome biogenesis</keyword>
<dbReference type="PROSITE" id="PS50158">
    <property type="entry name" value="ZF_CCHC"/>
    <property type="match status" value="4"/>
</dbReference>
<evidence type="ECO:0000256" key="9">
    <source>
        <dbReference type="ARBA" id="ARBA00022692"/>
    </source>
</evidence>
<keyword evidence="12" id="KW-0833">Ubl conjugation pathway</keyword>
<feature type="compositionally biased region" description="Polar residues" evidence="20">
    <location>
        <begin position="254"/>
        <end position="266"/>
    </location>
</feature>
<dbReference type="PANTHER" id="PTHR23350">
    <property type="entry name" value="PEROXISOME ASSEMBLY PROTEIN 10"/>
    <property type="match status" value="1"/>
</dbReference>
<keyword evidence="13" id="KW-0862">Zinc</keyword>
<dbReference type="Pfam" id="PF00098">
    <property type="entry name" value="zf-CCHC"/>
    <property type="match status" value="1"/>
</dbReference>
<name>A0AAD5SX82_9FUNG</name>
<comment type="subcellular location">
    <subcellularLocation>
        <location evidence="2">Peroxisome membrane</location>
        <topology evidence="2">Multi-pass membrane protein</topology>
    </subcellularLocation>
</comment>
<proteinExistence type="inferred from homology"/>
<dbReference type="GO" id="GO:0016562">
    <property type="term" value="P:protein import into peroxisome matrix, receptor recycling"/>
    <property type="evidence" value="ECO:0007669"/>
    <property type="project" value="UniProtKB-ARBA"/>
</dbReference>
<keyword evidence="17" id="KW-0576">Peroxisome</keyword>
<evidence type="ECO:0000256" key="13">
    <source>
        <dbReference type="ARBA" id="ARBA00022833"/>
    </source>
</evidence>
<dbReference type="InterPro" id="IPR017907">
    <property type="entry name" value="Znf_RING_CS"/>
</dbReference>
<dbReference type="InterPro" id="IPR006845">
    <property type="entry name" value="Pex_N"/>
</dbReference>
<dbReference type="GO" id="GO:0005778">
    <property type="term" value="C:peroxisomal membrane"/>
    <property type="evidence" value="ECO:0007669"/>
    <property type="project" value="UniProtKB-SubCell"/>
</dbReference>
<dbReference type="AlphaFoldDB" id="A0AAD5SX82"/>
<dbReference type="SMART" id="SM00343">
    <property type="entry name" value="ZnF_C2HC"/>
    <property type="match status" value="5"/>
</dbReference>
<comment type="caution">
    <text evidence="23">The sequence shown here is derived from an EMBL/GenBank/DDBJ whole genome shotgun (WGS) entry which is preliminary data.</text>
</comment>
<keyword evidence="16" id="KW-0472">Membrane</keyword>
<evidence type="ECO:0000256" key="20">
    <source>
        <dbReference type="SAM" id="MobiDB-lite"/>
    </source>
</evidence>
<evidence type="ECO:0000256" key="1">
    <source>
        <dbReference type="ARBA" id="ARBA00000900"/>
    </source>
</evidence>
<evidence type="ECO:0000313" key="24">
    <source>
        <dbReference type="Proteomes" id="UP001211907"/>
    </source>
</evidence>
<dbReference type="EC" id="2.3.2.27" evidence="5"/>
<dbReference type="GO" id="GO:0003676">
    <property type="term" value="F:nucleic acid binding"/>
    <property type="evidence" value="ECO:0007669"/>
    <property type="project" value="InterPro"/>
</dbReference>